<evidence type="ECO:0000313" key="9">
    <source>
        <dbReference type="EMBL" id="MBE7325837.1"/>
    </source>
</evidence>
<keyword evidence="3" id="KW-0813">Transport</keyword>
<evidence type="ECO:0000256" key="7">
    <source>
        <dbReference type="ARBA" id="ARBA00023136"/>
    </source>
</evidence>
<keyword evidence="5 8" id="KW-0812">Transmembrane</keyword>
<proteinExistence type="inferred from homology"/>
<dbReference type="EMBL" id="JADCSA010000017">
    <property type="protein sequence ID" value="MBE7325837.1"/>
    <property type="molecule type" value="Genomic_DNA"/>
</dbReference>
<keyword evidence="6 8" id="KW-1133">Transmembrane helix</keyword>
<name>A0ABR9RW71_9ACTN</name>
<evidence type="ECO:0000256" key="8">
    <source>
        <dbReference type="SAM" id="Phobius"/>
    </source>
</evidence>
<evidence type="ECO:0000256" key="5">
    <source>
        <dbReference type="ARBA" id="ARBA00022692"/>
    </source>
</evidence>
<sequence length="617" mass="66122">MGWTDRPFRAGSGGELVLGWDVAETAWSRTRGASVPHPSTDADATPDATGGPAGIHLPVFLPAVATLVVAAGLAIAFPAATEDLLGEIQGTIVQGFGWYYVLAVAGFVVFSLWMGLSRFGDIKLGPDEEEPEFGVLAWFGMLFAAGMGIGLVFWGAAEPITFTYTDVKPGMTGEGPELAQKAMAQVFLHWGFHAWAIYVVVGLALAYSIHRRGNPVSIRWALEPLLGDRVRGWMGDVIDTVAVVGTVAGVATSLGLGVTQISSGLVHLGLFDEVSDQMLVVLIVVITLLATVSVVSGVGRGIKWLSNANLALAAVFLVAVLALGPTLFLLREWVQNLGVYARDVIPLSFSTSAFSGEEGQRWQASWTTFYWGWWISWAPFVGVFIARISRGRTVREFVAGVLLVPTMVTFLWFSVLGGAALHREMFGEGGLVGEDADGNPAVAAENVLFDLLGGLPAGTFLSGVAIVLVVIFFITSSDSGSLVVTMLASGGEAEPPTWSRVLWATIEGLVAVGLLLAGGLVALQTGAVITALPFSLIMVAICFATYRALRSEHLVLLRAERRQRREELQGQLASQVTSQVTTELTENFDEHFGDPVAQRVERLVTRRERRRGPDRRE</sequence>
<reference evidence="9 10" key="1">
    <citation type="submission" date="2020-10" db="EMBL/GenBank/DDBJ databases">
        <title>Nocardioides sp. isolated from sludge.</title>
        <authorList>
            <person name="Zhang X."/>
        </authorList>
    </citation>
    <scope>NUCLEOTIDE SEQUENCE [LARGE SCALE GENOMIC DNA]</scope>
    <source>
        <strain evidence="9 10">Y6</strain>
    </source>
</reference>
<feature type="transmembrane region" description="Helical" evidence="8">
    <location>
        <begin position="278"/>
        <end position="298"/>
    </location>
</feature>
<comment type="caution">
    <text evidence="9">The sequence shown here is derived from an EMBL/GenBank/DDBJ whole genome shotgun (WGS) entry which is preliminary data.</text>
</comment>
<feature type="transmembrane region" description="Helical" evidence="8">
    <location>
        <begin position="237"/>
        <end position="258"/>
    </location>
</feature>
<accession>A0ABR9RW71</accession>
<feature type="transmembrane region" description="Helical" evidence="8">
    <location>
        <begin position="310"/>
        <end position="330"/>
    </location>
</feature>
<comment type="similarity">
    <text evidence="2">Belongs to the BCCT transporter (TC 2.A.15) family.</text>
</comment>
<evidence type="ECO:0000256" key="2">
    <source>
        <dbReference type="ARBA" id="ARBA00005658"/>
    </source>
</evidence>
<dbReference type="PANTHER" id="PTHR30047">
    <property type="entry name" value="HIGH-AFFINITY CHOLINE TRANSPORT PROTEIN-RELATED"/>
    <property type="match status" value="1"/>
</dbReference>
<gene>
    <name evidence="9" type="ORF">IEQ44_14385</name>
</gene>
<keyword evidence="10" id="KW-1185">Reference proteome</keyword>
<feature type="transmembrane region" description="Helical" evidence="8">
    <location>
        <begin position="460"/>
        <end position="489"/>
    </location>
</feature>
<feature type="transmembrane region" description="Helical" evidence="8">
    <location>
        <begin position="59"/>
        <end position="77"/>
    </location>
</feature>
<dbReference type="Pfam" id="PF02028">
    <property type="entry name" value="BCCT"/>
    <property type="match status" value="1"/>
</dbReference>
<dbReference type="Proteomes" id="UP000756387">
    <property type="component" value="Unassembled WGS sequence"/>
</dbReference>
<evidence type="ECO:0000313" key="10">
    <source>
        <dbReference type="Proteomes" id="UP000756387"/>
    </source>
</evidence>
<dbReference type="NCBIfam" id="TIGR00842">
    <property type="entry name" value="bcct"/>
    <property type="match status" value="1"/>
</dbReference>
<keyword evidence="7 8" id="KW-0472">Membrane</keyword>
<feature type="transmembrane region" description="Helical" evidence="8">
    <location>
        <begin position="97"/>
        <end position="116"/>
    </location>
</feature>
<keyword evidence="4" id="KW-1003">Cell membrane</keyword>
<feature type="transmembrane region" description="Helical" evidence="8">
    <location>
        <begin position="501"/>
        <end position="522"/>
    </location>
</feature>
<feature type="transmembrane region" description="Helical" evidence="8">
    <location>
        <begin position="528"/>
        <end position="549"/>
    </location>
</feature>
<dbReference type="InterPro" id="IPR000060">
    <property type="entry name" value="BCCT_transptr"/>
</dbReference>
<dbReference type="PANTHER" id="PTHR30047:SF7">
    <property type="entry name" value="HIGH-AFFINITY CHOLINE TRANSPORT PROTEIN"/>
    <property type="match status" value="1"/>
</dbReference>
<evidence type="ECO:0000256" key="4">
    <source>
        <dbReference type="ARBA" id="ARBA00022475"/>
    </source>
</evidence>
<comment type="subcellular location">
    <subcellularLocation>
        <location evidence="1">Cell membrane</location>
        <topology evidence="1">Multi-pass membrane protein</topology>
    </subcellularLocation>
</comment>
<evidence type="ECO:0000256" key="6">
    <source>
        <dbReference type="ARBA" id="ARBA00022989"/>
    </source>
</evidence>
<evidence type="ECO:0000256" key="3">
    <source>
        <dbReference type="ARBA" id="ARBA00022448"/>
    </source>
</evidence>
<evidence type="ECO:0000256" key="1">
    <source>
        <dbReference type="ARBA" id="ARBA00004651"/>
    </source>
</evidence>
<feature type="transmembrane region" description="Helical" evidence="8">
    <location>
        <begin position="136"/>
        <end position="157"/>
    </location>
</feature>
<organism evidence="9 10">
    <name type="scientific">Nocardioides malaquae</name>
    <dbReference type="NCBI Taxonomy" id="2773426"/>
    <lineage>
        <taxon>Bacteria</taxon>
        <taxon>Bacillati</taxon>
        <taxon>Actinomycetota</taxon>
        <taxon>Actinomycetes</taxon>
        <taxon>Propionibacteriales</taxon>
        <taxon>Nocardioidaceae</taxon>
        <taxon>Nocardioides</taxon>
    </lineage>
</organism>
<protein>
    <submittedName>
        <fullName evidence="9">BCCT family transporter</fullName>
    </submittedName>
</protein>
<feature type="transmembrane region" description="Helical" evidence="8">
    <location>
        <begin position="368"/>
        <end position="386"/>
    </location>
</feature>
<feature type="transmembrane region" description="Helical" evidence="8">
    <location>
        <begin position="187"/>
        <end position="209"/>
    </location>
</feature>
<feature type="transmembrane region" description="Helical" evidence="8">
    <location>
        <begin position="398"/>
        <end position="421"/>
    </location>
</feature>